<keyword evidence="2" id="KW-0633">Potassium transport</keyword>
<dbReference type="RefSeq" id="WP_053770818.1">
    <property type="nucleotide sequence ID" value="NZ_LIST01000001.1"/>
</dbReference>
<organism evidence="8 9">
    <name type="scientific">Halorubrum tropicale</name>
    <dbReference type="NCBI Taxonomy" id="1765655"/>
    <lineage>
        <taxon>Archaea</taxon>
        <taxon>Methanobacteriati</taxon>
        <taxon>Methanobacteriota</taxon>
        <taxon>Stenosarchaea group</taxon>
        <taxon>Halobacteria</taxon>
        <taxon>Halobacteriales</taxon>
        <taxon>Haloferacaceae</taxon>
        <taxon>Halorubrum</taxon>
    </lineage>
</organism>
<comment type="function">
    <text evidence="1">Part of a potassium transport system.</text>
</comment>
<dbReference type="Pfam" id="PF02254">
    <property type="entry name" value="TrkA_N"/>
    <property type="match status" value="2"/>
</dbReference>
<dbReference type="OrthoDB" id="43518at2157"/>
<dbReference type="InterPro" id="IPR050721">
    <property type="entry name" value="Trk_Ktr_HKT_K-transport"/>
</dbReference>
<dbReference type="AlphaFoldDB" id="A0A0N0UBF4"/>
<evidence type="ECO:0000256" key="3">
    <source>
        <dbReference type="ARBA" id="ARBA00022958"/>
    </source>
</evidence>
<dbReference type="PRINTS" id="PR00335">
    <property type="entry name" value="KUPTAKETRKA"/>
</dbReference>
<dbReference type="Pfam" id="PF02080">
    <property type="entry name" value="TrkA_C"/>
    <property type="match status" value="2"/>
</dbReference>
<dbReference type="STRING" id="1765655.AMR74_04360"/>
<evidence type="ECO:0000259" key="7">
    <source>
        <dbReference type="PROSITE" id="PS51202"/>
    </source>
</evidence>
<feature type="domain" description="RCK N-terminal" evidence="6">
    <location>
        <begin position="340"/>
        <end position="448"/>
    </location>
</feature>
<sequence length="545" mass="57588">MDTWKRRVVLYTVFLGVVLTVTAVAYRWGMRVYEGDPRTLIESFQFAIEMFTTTGFGGDASDWQSQQMHAFVAVMDLVGMLLLIGALPVVATPLLESAFSTTVPRSLEGDVEGHVVVCSDTTRSDALLNEFESEAVPYAVVEPDPDRALALYEAGHTVVRADPETTAGLESARLGAARALVTDVSDRVDASIVLAARELSTDVRAISVVEDPSRERYHRLAGADEVLSPRSLLGESLASKVTTAVRTDLDEAVAVGDSLRIAEVSVHHGSGLAGSTLAGSRIGERTGVDVIGAWFNGSFEAAPPPDATLSAGTVLLVSGTEGQVERLVDLTNSAARRFGAGETVVVGHGQVGQTVATALEDADLPVTVVDREDGEAIDVVGDATDPETLREAGVDDARTVVLALPDDTTAEFATLVIRDLAPNVELLARVEDPESVPKMHRAGADYVLSLSTVTGRMSASAVLADRDVLSLDTHVEVVRSEAPVLSGRTVGQAAVRETTGCTVIAIERGGDLITDVGPETRIERGDELVLAGTDEGVRSFERAFA</sequence>
<dbReference type="Gene3D" id="3.40.50.720">
    <property type="entry name" value="NAD(P)-binding Rossmann-like Domain"/>
    <property type="match status" value="2"/>
</dbReference>
<keyword evidence="9" id="KW-1185">Reference proteome</keyword>
<dbReference type="PROSITE" id="PS51201">
    <property type="entry name" value="RCK_N"/>
    <property type="match status" value="1"/>
</dbReference>
<keyword evidence="5" id="KW-1133">Transmembrane helix</keyword>
<comment type="caution">
    <text evidence="8">The sequence shown here is derived from an EMBL/GenBank/DDBJ whole genome shotgun (WGS) entry which is preliminary data.</text>
</comment>
<evidence type="ECO:0000256" key="2">
    <source>
        <dbReference type="ARBA" id="ARBA00022538"/>
    </source>
</evidence>
<keyword evidence="5" id="KW-0472">Membrane</keyword>
<feature type="domain" description="RCK C-terminal" evidence="7">
    <location>
        <begin position="466"/>
        <end position="545"/>
    </location>
</feature>
<dbReference type="PANTHER" id="PTHR43833:SF9">
    <property type="entry name" value="POTASSIUM CHANNEL PROTEIN YUGO-RELATED"/>
    <property type="match status" value="1"/>
</dbReference>
<evidence type="ECO:0000256" key="5">
    <source>
        <dbReference type="SAM" id="Phobius"/>
    </source>
</evidence>
<evidence type="ECO:0000256" key="4">
    <source>
        <dbReference type="ARBA" id="ARBA00023027"/>
    </source>
</evidence>
<feature type="transmembrane region" description="Helical" evidence="5">
    <location>
        <begin position="40"/>
        <end position="58"/>
    </location>
</feature>
<keyword evidence="5" id="KW-0812">Transmembrane</keyword>
<feature type="transmembrane region" description="Helical" evidence="5">
    <location>
        <begin position="9"/>
        <end position="28"/>
    </location>
</feature>
<dbReference type="PATRIC" id="fig|1705389.3.peg.1185"/>
<dbReference type="Proteomes" id="UP000037747">
    <property type="component" value="Unassembled WGS sequence"/>
</dbReference>
<dbReference type="GO" id="GO:0015079">
    <property type="term" value="F:potassium ion transmembrane transporter activity"/>
    <property type="evidence" value="ECO:0007669"/>
    <property type="project" value="InterPro"/>
</dbReference>
<dbReference type="InterPro" id="IPR036721">
    <property type="entry name" value="RCK_C_sf"/>
</dbReference>
<dbReference type="SUPFAM" id="SSF51735">
    <property type="entry name" value="NAD(P)-binding Rossmann-fold domains"/>
    <property type="match status" value="2"/>
</dbReference>
<feature type="transmembrane region" description="Helical" evidence="5">
    <location>
        <begin position="70"/>
        <end position="91"/>
    </location>
</feature>
<dbReference type="Gene3D" id="1.10.287.70">
    <property type="match status" value="1"/>
</dbReference>
<protein>
    <submittedName>
        <fullName evidence="8">Metal transporter</fullName>
    </submittedName>
</protein>
<evidence type="ECO:0000313" key="8">
    <source>
        <dbReference type="EMBL" id="KOX98134.1"/>
    </source>
</evidence>
<dbReference type="GO" id="GO:0005886">
    <property type="term" value="C:plasma membrane"/>
    <property type="evidence" value="ECO:0007669"/>
    <property type="project" value="InterPro"/>
</dbReference>
<dbReference type="InterPro" id="IPR006036">
    <property type="entry name" value="K_uptake_TrkA"/>
</dbReference>
<keyword evidence="2" id="KW-0406">Ion transport</keyword>
<dbReference type="InterPro" id="IPR006037">
    <property type="entry name" value="RCK_C"/>
</dbReference>
<reference evidence="8 9" key="1">
    <citation type="submission" date="2015-08" db="EMBL/GenBank/DDBJ databases">
        <title>Genomes of Isolates from Cabo Rojo, PR.</title>
        <authorList>
            <person name="Sanchez-Nieves R.L."/>
            <person name="Montalvo-Rodriguez R."/>
        </authorList>
    </citation>
    <scope>NUCLEOTIDE SEQUENCE [LARGE SCALE GENOMIC DNA]</scope>
    <source>
        <strain evidence="8 9">5</strain>
    </source>
</reference>
<name>A0A0N0UBF4_9EURY</name>
<dbReference type="PROSITE" id="PS51202">
    <property type="entry name" value="RCK_C"/>
    <property type="match status" value="2"/>
</dbReference>
<dbReference type="SUPFAM" id="SSF116726">
    <property type="entry name" value="TrkA C-terminal domain-like"/>
    <property type="match status" value="2"/>
</dbReference>
<keyword evidence="2" id="KW-0813">Transport</keyword>
<dbReference type="PANTHER" id="PTHR43833">
    <property type="entry name" value="POTASSIUM CHANNEL PROTEIN 2-RELATED-RELATED"/>
    <property type="match status" value="1"/>
</dbReference>
<evidence type="ECO:0000313" key="9">
    <source>
        <dbReference type="Proteomes" id="UP000037747"/>
    </source>
</evidence>
<dbReference type="SUPFAM" id="SSF81324">
    <property type="entry name" value="Voltage-gated potassium channels"/>
    <property type="match status" value="1"/>
</dbReference>
<dbReference type="InterPro" id="IPR036291">
    <property type="entry name" value="NAD(P)-bd_dom_sf"/>
</dbReference>
<gene>
    <name evidence="8" type="ORF">AMR74_04360</name>
</gene>
<proteinExistence type="predicted"/>
<dbReference type="EMBL" id="LIST01000001">
    <property type="protein sequence ID" value="KOX98134.1"/>
    <property type="molecule type" value="Genomic_DNA"/>
</dbReference>
<evidence type="ECO:0000256" key="1">
    <source>
        <dbReference type="ARBA" id="ARBA00003660"/>
    </source>
</evidence>
<feature type="domain" description="RCK C-terminal" evidence="7">
    <location>
        <begin position="246"/>
        <end position="333"/>
    </location>
</feature>
<dbReference type="Gene3D" id="3.30.70.1450">
    <property type="entry name" value="Regulator of K+ conductance, C-terminal domain"/>
    <property type="match status" value="2"/>
</dbReference>
<evidence type="ECO:0000259" key="6">
    <source>
        <dbReference type="PROSITE" id="PS51201"/>
    </source>
</evidence>
<accession>A0A0N0UBF4</accession>
<keyword evidence="4" id="KW-0520">NAD</keyword>
<dbReference type="InterPro" id="IPR003148">
    <property type="entry name" value="RCK_N"/>
</dbReference>
<keyword evidence="3" id="KW-0630">Potassium</keyword>